<feature type="compositionally biased region" description="Polar residues" evidence="1">
    <location>
        <begin position="409"/>
        <end position="422"/>
    </location>
</feature>
<dbReference type="InParanoid" id="A0A3N4KIW2"/>
<evidence type="ECO:0000313" key="2">
    <source>
        <dbReference type="EMBL" id="RPB09289.1"/>
    </source>
</evidence>
<feature type="compositionally biased region" description="Basic and acidic residues" evidence="1">
    <location>
        <begin position="196"/>
        <end position="210"/>
    </location>
</feature>
<feature type="region of interest" description="Disordered" evidence="1">
    <location>
        <begin position="172"/>
        <end position="273"/>
    </location>
</feature>
<evidence type="ECO:0000313" key="3">
    <source>
        <dbReference type="Proteomes" id="UP000277580"/>
    </source>
</evidence>
<feature type="compositionally biased region" description="Basic and acidic residues" evidence="1">
    <location>
        <begin position="295"/>
        <end position="324"/>
    </location>
</feature>
<accession>A0A3N4KIW2</accession>
<name>A0A3N4KIW2_9PEZI</name>
<gene>
    <name evidence="2" type="ORF">P167DRAFT_608088</name>
</gene>
<dbReference type="OrthoDB" id="5407400at2759"/>
<protein>
    <submittedName>
        <fullName evidence="2">Uncharacterized protein</fullName>
    </submittedName>
</protein>
<proteinExistence type="predicted"/>
<feature type="compositionally biased region" description="Acidic residues" evidence="1">
    <location>
        <begin position="631"/>
        <end position="651"/>
    </location>
</feature>
<reference evidence="2 3" key="1">
    <citation type="journal article" date="2018" name="Nat. Ecol. Evol.">
        <title>Pezizomycetes genomes reveal the molecular basis of ectomycorrhizal truffle lifestyle.</title>
        <authorList>
            <person name="Murat C."/>
            <person name="Payen T."/>
            <person name="Noel B."/>
            <person name="Kuo A."/>
            <person name="Morin E."/>
            <person name="Chen J."/>
            <person name="Kohler A."/>
            <person name="Krizsan K."/>
            <person name="Balestrini R."/>
            <person name="Da Silva C."/>
            <person name="Montanini B."/>
            <person name="Hainaut M."/>
            <person name="Levati E."/>
            <person name="Barry K.W."/>
            <person name="Belfiori B."/>
            <person name="Cichocki N."/>
            <person name="Clum A."/>
            <person name="Dockter R.B."/>
            <person name="Fauchery L."/>
            <person name="Guy J."/>
            <person name="Iotti M."/>
            <person name="Le Tacon F."/>
            <person name="Lindquist E.A."/>
            <person name="Lipzen A."/>
            <person name="Malagnac F."/>
            <person name="Mello A."/>
            <person name="Molinier V."/>
            <person name="Miyauchi S."/>
            <person name="Poulain J."/>
            <person name="Riccioni C."/>
            <person name="Rubini A."/>
            <person name="Sitrit Y."/>
            <person name="Splivallo R."/>
            <person name="Traeger S."/>
            <person name="Wang M."/>
            <person name="Zifcakova L."/>
            <person name="Wipf D."/>
            <person name="Zambonelli A."/>
            <person name="Paolocci F."/>
            <person name="Nowrousian M."/>
            <person name="Ottonello S."/>
            <person name="Baldrian P."/>
            <person name="Spatafora J.W."/>
            <person name="Henrissat B."/>
            <person name="Nagy L.G."/>
            <person name="Aury J.M."/>
            <person name="Wincker P."/>
            <person name="Grigoriev I.V."/>
            <person name="Bonfante P."/>
            <person name="Martin F.M."/>
        </authorList>
    </citation>
    <scope>NUCLEOTIDE SEQUENCE [LARGE SCALE GENOMIC DNA]</scope>
    <source>
        <strain evidence="2 3">CCBAS932</strain>
    </source>
</reference>
<organism evidence="2 3">
    <name type="scientific">Morchella conica CCBAS932</name>
    <dbReference type="NCBI Taxonomy" id="1392247"/>
    <lineage>
        <taxon>Eukaryota</taxon>
        <taxon>Fungi</taxon>
        <taxon>Dikarya</taxon>
        <taxon>Ascomycota</taxon>
        <taxon>Pezizomycotina</taxon>
        <taxon>Pezizomycetes</taxon>
        <taxon>Pezizales</taxon>
        <taxon>Morchellaceae</taxon>
        <taxon>Morchella</taxon>
    </lineage>
</organism>
<dbReference type="Proteomes" id="UP000277580">
    <property type="component" value="Unassembled WGS sequence"/>
</dbReference>
<keyword evidence="3" id="KW-1185">Reference proteome</keyword>
<feature type="compositionally biased region" description="Basic and acidic residues" evidence="1">
    <location>
        <begin position="364"/>
        <end position="380"/>
    </location>
</feature>
<feature type="region of interest" description="Disordered" evidence="1">
    <location>
        <begin position="287"/>
        <end position="483"/>
    </location>
</feature>
<feature type="region of interest" description="Disordered" evidence="1">
    <location>
        <begin position="611"/>
        <end position="653"/>
    </location>
</feature>
<dbReference type="EMBL" id="ML119153">
    <property type="protein sequence ID" value="RPB09289.1"/>
    <property type="molecule type" value="Genomic_DNA"/>
</dbReference>
<dbReference type="AlphaFoldDB" id="A0A3N4KIW2"/>
<feature type="compositionally biased region" description="Basic and acidic residues" evidence="1">
    <location>
        <begin position="424"/>
        <end position="433"/>
    </location>
</feature>
<evidence type="ECO:0000256" key="1">
    <source>
        <dbReference type="SAM" id="MobiDB-lite"/>
    </source>
</evidence>
<feature type="compositionally biased region" description="Low complexity" evidence="1">
    <location>
        <begin position="255"/>
        <end position="268"/>
    </location>
</feature>
<feature type="compositionally biased region" description="Basic and acidic residues" evidence="1">
    <location>
        <begin position="399"/>
        <end position="408"/>
    </location>
</feature>
<feature type="compositionally biased region" description="Basic and acidic residues" evidence="1">
    <location>
        <begin position="616"/>
        <end position="630"/>
    </location>
</feature>
<feature type="compositionally biased region" description="Basic and acidic residues" evidence="1">
    <location>
        <begin position="244"/>
        <end position="253"/>
    </location>
</feature>
<feature type="compositionally biased region" description="Polar residues" evidence="1">
    <location>
        <begin position="456"/>
        <end position="468"/>
    </location>
</feature>
<sequence length="772" mass="85487">MLKNNIDKNLDRTSLDSLSDSYLSDQSPDDLSLLYRLNTLLSSKSLPRLTNLLDVTPSLLVALYETNPTFQRVPFVDVTVPDFATKLRNMKLLVSSIAGSRNGYLTERKRRQLERLDLRKFCEKDLDAIRDTVEILVDVGERGLLVGVGSGTPGTKRRPQEISRSVHKVEKVAGNSMEGPQTSKKKHPVLVLPTTKLEDQEISTDDKDSGWDGSILGAMSQSDKVGSSKGRLTRGSDFSGTRISDLKSRKVTQDSRSTLASTSSSSSSVPPGYLEHLSARVNAIVARCPAQSPQPKEKSRGRGDVDDTTKGTKKQQTEREDSSTSRRVSRRSALGQRHGLDSDQFGGELKAPRPTTASTSSSGRFERKPNEAPVSREQKATSKNLKRGPANRTGKKRESRKEQERWGTESESGFDTSLSFSSLARKDTLDSRTTRRSSAPVRESGINLEVAAHTPLPTSRPGSTTSHNSRPEKDQPHKSPLPLFPQSLLRTMYWATSLPTPPLSPNAQKWGTRLAATATPSTSKPQLGKLRRTVSASPLPASMLKKRSPAKRYGSAGLMEARGAVSEEWASNHSHERLSAKGSYSTRGTPLRPPKELLAFAVPPALASANRMARITKNDPSGRERELYHDEFEEDDTEPDDTDYDEDDDDDRTSIYSASTVSWGEDDPFTAALRQRRQLALEKLHAMERSFNEEIEVKKQARIESCEPSVSEQWRPYSDTELDVVTHEGYDTDSEGGCTDVEEELRLLEEIGKREADRQQLLLKRLVARGGT</sequence>